<organism evidence="13 14">
    <name type="scientific">Ruania alkalisoli</name>
    <dbReference type="NCBI Taxonomy" id="2779775"/>
    <lineage>
        <taxon>Bacteria</taxon>
        <taxon>Bacillati</taxon>
        <taxon>Actinomycetota</taxon>
        <taxon>Actinomycetes</taxon>
        <taxon>Micrococcales</taxon>
        <taxon>Ruaniaceae</taxon>
        <taxon>Ruania</taxon>
    </lineage>
</organism>
<comment type="similarity">
    <text evidence="3">Belongs to the peptidase M50B family.</text>
</comment>
<name>A0A7M1SX06_9MICO</name>
<keyword evidence="8 11" id="KW-1133">Transmembrane helix</keyword>
<dbReference type="GO" id="GO:0004222">
    <property type="term" value="F:metalloendopeptidase activity"/>
    <property type="evidence" value="ECO:0007669"/>
    <property type="project" value="InterPro"/>
</dbReference>
<dbReference type="Pfam" id="PF17820">
    <property type="entry name" value="PDZ_6"/>
    <property type="match status" value="1"/>
</dbReference>
<dbReference type="SMART" id="SM00228">
    <property type="entry name" value="PDZ"/>
    <property type="match status" value="1"/>
</dbReference>
<evidence type="ECO:0000256" key="1">
    <source>
        <dbReference type="ARBA" id="ARBA00001947"/>
    </source>
</evidence>
<proteinExistence type="inferred from homology"/>
<dbReference type="InterPro" id="IPR008915">
    <property type="entry name" value="Peptidase_M50"/>
</dbReference>
<dbReference type="InterPro" id="IPR004387">
    <property type="entry name" value="Pept_M50_Zn"/>
</dbReference>
<comment type="cofactor">
    <cofactor evidence="1">
        <name>Zn(2+)</name>
        <dbReference type="ChEBI" id="CHEBI:29105"/>
    </cofactor>
</comment>
<dbReference type="InterPro" id="IPR036034">
    <property type="entry name" value="PDZ_sf"/>
</dbReference>
<dbReference type="RefSeq" id="WP_193498729.1">
    <property type="nucleotide sequence ID" value="NZ_CP063169.1"/>
</dbReference>
<evidence type="ECO:0000256" key="4">
    <source>
        <dbReference type="ARBA" id="ARBA00022670"/>
    </source>
</evidence>
<dbReference type="Gene3D" id="2.30.42.10">
    <property type="match status" value="1"/>
</dbReference>
<keyword evidence="10 11" id="KW-0472">Membrane</keyword>
<evidence type="ECO:0000256" key="9">
    <source>
        <dbReference type="ARBA" id="ARBA00023049"/>
    </source>
</evidence>
<dbReference type="GO" id="GO:0016020">
    <property type="term" value="C:membrane"/>
    <property type="evidence" value="ECO:0007669"/>
    <property type="project" value="UniProtKB-SubCell"/>
</dbReference>
<dbReference type="Pfam" id="PF02163">
    <property type="entry name" value="Peptidase_M50"/>
    <property type="match status" value="1"/>
</dbReference>
<dbReference type="CDD" id="cd06163">
    <property type="entry name" value="S2P-M50_PDZ_RseP-like"/>
    <property type="match status" value="1"/>
</dbReference>
<dbReference type="InterPro" id="IPR001478">
    <property type="entry name" value="PDZ"/>
</dbReference>
<evidence type="ECO:0000256" key="8">
    <source>
        <dbReference type="ARBA" id="ARBA00022989"/>
    </source>
</evidence>
<keyword evidence="6" id="KW-0378">Hydrolase</keyword>
<gene>
    <name evidence="13" type="ORF">IM660_07550</name>
</gene>
<feature type="transmembrane region" description="Helical" evidence="11">
    <location>
        <begin position="137"/>
        <end position="162"/>
    </location>
</feature>
<dbReference type="EMBL" id="CP063169">
    <property type="protein sequence ID" value="QOR72085.1"/>
    <property type="molecule type" value="Genomic_DNA"/>
</dbReference>
<evidence type="ECO:0000256" key="2">
    <source>
        <dbReference type="ARBA" id="ARBA00004141"/>
    </source>
</evidence>
<accession>A0A7M1SX06</accession>
<evidence type="ECO:0000256" key="5">
    <source>
        <dbReference type="ARBA" id="ARBA00022692"/>
    </source>
</evidence>
<dbReference type="SUPFAM" id="SSF50156">
    <property type="entry name" value="PDZ domain-like"/>
    <property type="match status" value="1"/>
</dbReference>
<dbReference type="KEGG" id="halt:IM660_07550"/>
<dbReference type="InterPro" id="IPR041489">
    <property type="entry name" value="PDZ_6"/>
</dbReference>
<keyword evidence="5 11" id="KW-0812">Transmembrane</keyword>
<evidence type="ECO:0000313" key="14">
    <source>
        <dbReference type="Proteomes" id="UP000593758"/>
    </source>
</evidence>
<protein>
    <submittedName>
        <fullName evidence="13">Site-2 protease family protein</fullName>
    </submittedName>
</protein>
<comment type="subcellular location">
    <subcellularLocation>
        <location evidence="2">Membrane</location>
        <topology evidence="2">Multi-pass membrane protein</topology>
    </subcellularLocation>
</comment>
<dbReference type="GO" id="GO:0006508">
    <property type="term" value="P:proteolysis"/>
    <property type="evidence" value="ECO:0007669"/>
    <property type="project" value="UniProtKB-KW"/>
</dbReference>
<keyword evidence="7" id="KW-0862">Zinc</keyword>
<keyword evidence="9" id="KW-0482">Metalloprotease</keyword>
<keyword evidence="4 13" id="KW-0645">Protease</keyword>
<evidence type="ECO:0000259" key="12">
    <source>
        <dbReference type="SMART" id="SM00228"/>
    </source>
</evidence>
<dbReference type="PANTHER" id="PTHR42837">
    <property type="entry name" value="REGULATOR OF SIGMA-E PROTEASE RSEP"/>
    <property type="match status" value="1"/>
</dbReference>
<dbReference type="PANTHER" id="PTHR42837:SF2">
    <property type="entry name" value="MEMBRANE METALLOPROTEASE ARASP2, CHLOROPLASTIC-RELATED"/>
    <property type="match status" value="1"/>
</dbReference>
<evidence type="ECO:0000256" key="11">
    <source>
        <dbReference type="SAM" id="Phobius"/>
    </source>
</evidence>
<evidence type="ECO:0000256" key="3">
    <source>
        <dbReference type="ARBA" id="ARBA00007931"/>
    </source>
</evidence>
<evidence type="ECO:0000313" key="13">
    <source>
        <dbReference type="EMBL" id="QOR72085.1"/>
    </source>
</evidence>
<feature type="transmembrane region" description="Helical" evidence="11">
    <location>
        <begin position="421"/>
        <end position="442"/>
    </location>
</feature>
<feature type="domain" description="PDZ" evidence="12">
    <location>
        <begin position="160"/>
        <end position="241"/>
    </location>
</feature>
<keyword evidence="14" id="KW-1185">Reference proteome</keyword>
<reference evidence="13 14" key="1">
    <citation type="submission" date="2020-10" db="EMBL/GenBank/DDBJ databases">
        <title>Haloactinobacterium sp. RN3S43, a bacterium isolated from saline soil.</title>
        <authorList>
            <person name="Sun J.-Q."/>
        </authorList>
    </citation>
    <scope>NUCLEOTIDE SEQUENCE [LARGE SCALE GENOMIC DNA]</scope>
    <source>
        <strain evidence="13 14">RN3S43</strain>
    </source>
</reference>
<evidence type="ECO:0000256" key="6">
    <source>
        <dbReference type="ARBA" id="ARBA00022801"/>
    </source>
</evidence>
<sequence>MDFWWGVLIIAVGLIVSIALHEIGHLVPAKLFKVRVTQYFVGFGRTLWSTRRGGTEYGVKMLPLGGYVRMVGMFAPAREQISEDARYEARQRRTGLRGAITGIVEETRAASTDEIAAEIRPGDGRLAFYQLTMPRKLVVMAGGPLMNLLIAVVLFAVVLSGFGVPTASNQLASVSSCVLPAGENRECTDADPVAPAAQAGLRPGDRVISWAGTPIADWEDLTAAIDATGTRTVEVVIEREGTQVPLTLTPTLAERPVIEDGAYVTDADGEQLFTEQPFVGVGAGRELVPQPVTAVPGHVWQVFTGTVEIVLTLPQRLVSIAQSTLGGAERDPGVVGIVGVGRLGGEVTSTDLLTTAERGAVLLEILASLNMALFVFNLVPLLPLDGGHIAGALFESARRRLAQLTGRADPGPADTAKLMPLTYVVVVLLAGMSVMLAIADIVNPIQFF</sequence>
<feature type="transmembrane region" description="Helical" evidence="11">
    <location>
        <begin position="6"/>
        <end position="27"/>
    </location>
</feature>
<evidence type="ECO:0000256" key="10">
    <source>
        <dbReference type="ARBA" id="ARBA00023136"/>
    </source>
</evidence>
<evidence type="ECO:0000256" key="7">
    <source>
        <dbReference type="ARBA" id="ARBA00022833"/>
    </source>
</evidence>
<dbReference type="Proteomes" id="UP000593758">
    <property type="component" value="Chromosome"/>
</dbReference>
<dbReference type="AlphaFoldDB" id="A0A7M1SX06"/>